<gene>
    <name evidence="10" type="ORF">PL9214750013</name>
</gene>
<organism evidence="10 11">
    <name type="scientific">Planktothrix tepida PCC 9214</name>
    <dbReference type="NCBI Taxonomy" id="671072"/>
    <lineage>
        <taxon>Bacteria</taxon>
        <taxon>Bacillati</taxon>
        <taxon>Cyanobacteriota</taxon>
        <taxon>Cyanophyceae</taxon>
        <taxon>Oscillatoriophycideae</taxon>
        <taxon>Oscillatoriales</taxon>
        <taxon>Microcoleaceae</taxon>
        <taxon>Planktothrix</taxon>
    </lineage>
</organism>
<comment type="similarity">
    <text evidence="6">Belongs to the ThrE exporter (TC 2.A.79) family.</text>
</comment>
<dbReference type="PANTHER" id="PTHR34390:SF2">
    <property type="entry name" value="SUCCINATE TRANSPORTER SUBUNIT YJJP-RELATED"/>
    <property type="match status" value="1"/>
</dbReference>
<reference evidence="11" key="1">
    <citation type="submission" date="2015-10" db="EMBL/GenBank/DDBJ databases">
        <authorList>
            <person name="Regsiter A."/>
            <person name="william w."/>
        </authorList>
    </citation>
    <scope>NUCLEOTIDE SEQUENCE [LARGE SCALE GENOMIC DNA]</scope>
</reference>
<name>A0A1J1LTE3_9CYAN</name>
<sequence length="417" mass="45458">MTPTVLQEIDQKFHLVLLTARLLLQNSAATERVHRVTGQLADSLGIEARLLVSYEAITLTTKIHNQFYSRISTPIPAMKINMMVMTQVMRLVDDIQQGHKTLEEVTDELELINHHAPHHYPQWFLVLMLGIAGGSLAKIFHGDWSTFLIVSLATALGLILRQQLAKNKFNGFIITFFAAFLGGCISAIGIKLGWTTTPEPCLLVPSMMLVPGVHLINAVLDMVYNHQITGIARLNFSLVMLISILFGLLLSGSIMDISVAVNSIKSPLLQPENILFAGLVAAGFAILFNVPKGILWVCILCGMVGYGMRFFSIYIGLGIIWGNLLASMVVGLMTVYFSRRFKVPSAAIAFGAVVGMIPGIFMFRAGSGLILMMKLGINSDISLIANTIVMAGTALLMTLGIPVGLALPNLLFFRSDD</sequence>
<evidence type="ECO:0000259" key="9">
    <source>
        <dbReference type="Pfam" id="PF12821"/>
    </source>
</evidence>
<proteinExistence type="inferred from homology"/>
<evidence type="ECO:0000256" key="3">
    <source>
        <dbReference type="ARBA" id="ARBA00022692"/>
    </source>
</evidence>
<dbReference type="OrthoDB" id="440344at2"/>
<dbReference type="RefSeq" id="WP_072722789.1">
    <property type="nucleotide sequence ID" value="NZ_LN889819.1"/>
</dbReference>
<keyword evidence="2" id="KW-1003">Cell membrane</keyword>
<dbReference type="InterPro" id="IPR024528">
    <property type="entry name" value="ThrE_2"/>
</dbReference>
<dbReference type="PANTHER" id="PTHR34390">
    <property type="entry name" value="UPF0442 PROTEIN YJJB-RELATED"/>
    <property type="match status" value="1"/>
</dbReference>
<dbReference type="Proteomes" id="UP000184315">
    <property type="component" value="Unassembled WGS sequence"/>
</dbReference>
<comment type="subcellular location">
    <subcellularLocation>
        <location evidence="1">Cell membrane</location>
        <topology evidence="1">Multi-pass membrane protein</topology>
    </subcellularLocation>
</comment>
<evidence type="ECO:0000259" key="8">
    <source>
        <dbReference type="Pfam" id="PF06738"/>
    </source>
</evidence>
<feature type="transmembrane region" description="Helical" evidence="7">
    <location>
        <begin position="120"/>
        <end position="138"/>
    </location>
</feature>
<feature type="transmembrane region" description="Helical" evidence="7">
    <location>
        <begin position="202"/>
        <end position="224"/>
    </location>
</feature>
<keyword evidence="5 7" id="KW-0472">Membrane</keyword>
<feature type="transmembrane region" description="Helical" evidence="7">
    <location>
        <begin position="311"/>
        <end position="337"/>
    </location>
</feature>
<evidence type="ECO:0000256" key="6">
    <source>
        <dbReference type="ARBA" id="ARBA00034125"/>
    </source>
</evidence>
<feature type="domain" description="Threonine/serine exporter-like N-terminal" evidence="8">
    <location>
        <begin position="15"/>
        <end position="251"/>
    </location>
</feature>
<feature type="transmembrane region" description="Helical" evidence="7">
    <location>
        <begin position="274"/>
        <end position="299"/>
    </location>
</feature>
<evidence type="ECO:0008006" key="12">
    <source>
        <dbReference type="Google" id="ProtNLM"/>
    </source>
</evidence>
<evidence type="ECO:0000313" key="11">
    <source>
        <dbReference type="Proteomes" id="UP000184315"/>
    </source>
</evidence>
<dbReference type="AlphaFoldDB" id="A0A1J1LTE3"/>
<feature type="transmembrane region" description="Helical" evidence="7">
    <location>
        <begin position="343"/>
        <end position="363"/>
    </location>
</feature>
<dbReference type="EMBL" id="CZDF01000183">
    <property type="protein sequence ID" value="CUR35875.1"/>
    <property type="molecule type" value="Genomic_DNA"/>
</dbReference>
<keyword evidence="3 7" id="KW-0812">Transmembrane</keyword>
<evidence type="ECO:0000256" key="4">
    <source>
        <dbReference type="ARBA" id="ARBA00022989"/>
    </source>
</evidence>
<dbReference type="InterPro" id="IPR050539">
    <property type="entry name" value="ThrE_Dicarb/AminoAcid_Exp"/>
</dbReference>
<dbReference type="GO" id="GO:0015744">
    <property type="term" value="P:succinate transport"/>
    <property type="evidence" value="ECO:0007669"/>
    <property type="project" value="TreeGrafter"/>
</dbReference>
<feature type="transmembrane region" description="Helical" evidence="7">
    <location>
        <begin position="236"/>
        <end position="254"/>
    </location>
</feature>
<dbReference type="Pfam" id="PF12821">
    <property type="entry name" value="ThrE_2"/>
    <property type="match status" value="1"/>
</dbReference>
<feature type="domain" description="Threonine/Serine exporter ThrE" evidence="9">
    <location>
        <begin position="274"/>
        <end position="409"/>
    </location>
</feature>
<feature type="transmembrane region" description="Helical" evidence="7">
    <location>
        <begin position="144"/>
        <end position="160"/>
    </location>
</feature>
<keyword evidence="4 7" id="KW-1133">Transmembrane helix</keyword>
<evidence type="ECO:0000256" key="2">
    <source>
        <dbReference type="ARBA" id="ARBA00022475"/>
    </source>
</evidence>
<keyword evidence="11" id="KW-1185">Reference proteome</keyword>
<dbReference type="Pfam" id="PF06738">
    <property type="entry name" value="ThrE"/>
    <property type="match status" value="1"/>
</dbReference>
<evidence type="ECO:0000313" key="10">
    <source>
        <dbReference type="EMBL" id="CUR35875.1"/>
    </source>
</evidence>
<dbReference type="STRING" id="671072.PL9214750013"/>
<evidence type="ECO:0000256" key="5">
    <source>
        <dbReference type="ARBA" id="ARBA00023136"/>
    </source>
</evidence>
<evidence type="ECO:0000256" key="1">
    <source>
        <dbReference type="ARBA" id="ARBA00004651"/>
    </source>
</evidence>
<dbReference type="GO" id="GO:0005886">
    <property type="term" value="C:plasma membrane"/>
    <property type="evidence" value="ECO:0007669"/>
    <property type="project" value="UniProtKB-SubCell"/>
</dbReference>
<dbReference type="GO" id="GO:0022857">
    <property type="term" value="F:transmembrane transporter activity"/>
    <property type="evidence" value="ECO:0007669"/>
    <property type="project" value="InterPro"/>
</dbReference>
<protein>
    <recommendedName>
        <fullName evidence="12">Threonine/serine exporter-like N-terminal domain-containing protein</fullName>
    </recommendedName>
</protein>
<feature type="transmembrane region" description="Helical" evidence="7">
    <location>
        <begin position="383"/>
        <end position="407"/>
    </location>
</feature>
<evidence type="ECO:0000256" key="7">
    <source>
        <dbReference type="SAM" id="Phobius"/>
    </source>
</evidence>
<accession>A0A1J1LTE3</accession>
<dbReference type="InterPro" id="IPR010619">
    <property type="entry name" value="ThrE-like_N"/>
</dbReference>
<feature type="transmembrane region" description="Helical" evidence="7">
    <location>
        <begin position="172"/>
        <end position="190"/>
    </location>
</feature>